<sequence>MKKILSVLLLMVMFVPYTLAGDIITHDAKKLPAAARTFISTYFVEAQISHIKIESELFQTKKYEVLLTDRTEIDFNGDGEWLEIDCDNAAVPQEVIPSYVAEYVKTNYPGAFVTKIERKRREVEVDLNNDWSLTFNQKGEIIDIDD</sequence>
<feature type="domain" description="Putative beta-lactamase-inhibitor-like PepSY-like" evidence="2">
    <location>
        <begin position="61"/>
        <end position="142"/>
    </location>
</feature>
<proteinExistence type="predicted"/>
<gene>
    <name evidence="3" type="ORF">H9950_07675</name>
</gene>
<dbReference type="Pfam" id="PF11396">
    <property type="entry name" value="PepSY_like"/>
    <property type="match status" value="1"/>
</dbReference>
<dbReference type="AlphaFoldDB" id="A0A9D2HXR5"/>
<reference evidence="3" key="2">
    <citation type="submission" date="2021-04" db="EMBL/GenBank/DDBJ databases">
        <authorList>
            <person name="Gilroy R."/>
        </authorList>
    </citation>
    <scope>NUCLEOTIDE SEQUENCE</scope>
    <source>
        <strain evidence="3">ChiHjej12B11-9795</strain>
    </source>
</reference>
<dbReference type="Proteomes" id="UP000823862">
    <property type="component" value="Unassembled WGS sequence"/>
</dbReference>
<reference evidence="3" key="1">
    <citation type="journal article" date="2021" name="PeerJ">
        <title>Extensive microbial diversity within the chicken gut microbiome revealed by metagenomics and culture.</title>
        <authorList>
            <person name="Gilroy R."/>
            <person name="Ravi A."/>
            <person name="Getino M."/>
            <person name="Pursley I."/>
            <person name="Horton D.L."/>
            <person name="Alikhan N.F."/>
            <person name="Baker D."/>
            <person name="Gharbi K."/>
            <person name="Hall N."/>
            <person name="Watson M."/>
            <person name="Adriaenssens E.M."/>
            <person name="Foster-Nyarko E."/>
            <person name="Jarju S."/>
            <person name="Secka A."/>
            <person name="Antonio M."/>
            <person name="Oren A."/>
            <person name="Chaudhuri R.R."/>
            <person name="La Ragione R."/>
            <person name="Hildebrand F."/>
            <person name="Pallen M.J."/>
        </authorList>
    </citation>
    <scope>NUCLEOTIDE SEQUENCE</scope>
    <source>
        <strain evidence="3">ChiHjej12B11-9795</strain>
    </source>
</reference>
<dbReference type="InterPro" id="IPR021533">
    <property type="entry name" value="PepSY-like"/>
</dbReference>
<organism evidence="3 4">
    <name type="scientific">Candidatus Bacteroides avicola</name>
    <dbReference type="NCBI Taxonomy" id="2838468"/>
    <lineage>
        <taxon>Bacteria</taxon>
        <taxon>Pseudomonadati</taxon>
        <taxon>Bacteroidota</taxon>
        <taxon>Bacteroidia</taxon>
        <taxon>Bacteroidales</taxon>
        <taxon>Bacteroidaceae</taxon>
        <taxon>Bacteroides</taxon>
    </lineage>
</organism>
<evidence type="ECO:0000259" key="2">
    <source>
        <dbReference type="Pfam" id="PF11396"/>
    </source>
</evidence>
<dbReference type="SUPFAM" id="SSF160574">
    <property type="entry name" value="BT0923-like"/>
    <property type="match status" value="1"/>
</dbReference>
<dbReference type="EMBL" id="DWZI01000039">
    <property type="protein sequence ID" value="HJA86052.1"/>
    <property type="molecule type" value="Genomic_DNA"/>
</dbReference>
<accession>A0A9D2HXR5</accession>
<evidence type="ECO:0000256" key="1">
    <source>
        <dbReference type="SAM" id="SignalP"/>
    </source>
</evidence>
<name>A0A9D2HXR5_9BACE</name>
<dbReference type="Gene3D" id="3.40.1420.30">
    <property type="match status" value="1"/>
</dbReference>
<comment type="caution">
    <text evidence="3">The sequence shown here is derived from an EMBL/GenBank/DDBJ whole genome shotgun (WGS) entry which is preliminary data.</text>
</comment>
<protein>
    <submittedName>
        <fullName evidence="3">PepSY-like domain-containing protein</fullName>
    </submittedName>
</protein>
<feature type="signal peptide" evidence="1">
    <location>
        <begin position="1"/>
        <end position="20"/>
    </location>
</feature>
<evidence type="ECO:0000313" key="4">
    <source>
        <dbReference type="Proteomes" id="UP000823862"/>
    </source>
</evidence>
<feature type="chain" id="PRO_5039160734" evidence="1">
    <location>
        <begin position="21"/>
        <end position="146"/>
    </location>
</feature>
<keyword evidence="1" id="KW-0732">Signal</keyword>
<evidence type="ECO:0000313" key="3">
    <source>
        <dbReference type="EMBL" id="HJA86052.1"/>
    </source>
</evidence>